<dbReference type="PROSITE" id="PS50181">
    <property type="entry name" value="FBOX"/>
    <property type="match status" value="1"/>
</dbReference>
<sequence>MDTTPVTHIIGLPTEIILRILHSCDFRTIMRFSMTCKKFQCIVHRSTRLQLRIELDVNGLEIAKQPLKAGVTYATILEELKGYRDAWFNFKLGPPFRQVITDSIASQSYGQYHDEAYFEAFRAPEAGEDMTRHYPSNCIRVSGFCSSTDSSLSLEFKRNFRNFFVDPKQDLVILIEYEGFSFTWVNIHLHHLSSVKPHSLARFPTLTVRFEELGKQPTFYYGNSWIMEHILVVRFIPTNRKKRRVCDNIVIWDWQSGLFLGQIISKPDSPKPTFIDKHHLLFFSYTSKSSSSDEPDSIPLYQPALFVYRIPTTTSAVAQESVTVDGYMALYPPPLQPTLILELPKLNPKFQFFQLMLWDTLIHPGDLAYRKSTQIIHSYTKLVALSLSMIKTFPDENSQLPRANYSLFVSTDSIPGHLSKIRSEETVTILWSDWGTTTTRWFIDDYERSSAKTHRSTHLEFLQSLNSDGQAPVSIREFNPQIIKRHISDDLDSSERKKVYQGQNLGQVLEQTNRIRIVGSDTKTVVHTGFEEPVESTLPYMVVNRARPTRPSRWYTHSDYLIQWSRGSFLSLYQLEF</sequence>
<feature type="domain" description="F-box" evidence="1">
    <location>
        <begin position="6"/>
        <end position="53"/>
    </location>
</feature>
<dbReference type="InterPro" id="IPR036047">
    <property type="entry name" value="F-box-like_dom_sf"/>
</dbReference>
<protein>
    <recommendedName>
        <fullName evidence="1">F-box domain-containing protein</fullName>
    </recommendedName>
</protein>
<dbReference type="AlphaFoldDB" id="A0A8H3DSV5"/>
<gene>
    <name evidence="2" type="ORF">RDB_LOCUS186541</name>
</gene>
<organism evidence="2 3">
    <name type="scientific">Rhizoctonia solani</name>
    <dbReference type="NCBI Taxonomy" id="456999"/>
    <lineage>
        <taxon>Eukaryota</taxon>
        <taxon>Fungi</taxon>
        <taxon>Dikarya</taxon>
        <taxon>Basidiomycota</taxon>
        <taxon>Agaricomycotina</taxon>
        <taxon>Agaricomycetes</taxon>
        <taxon>Cantharellales</taxon>
        <taxon>Ceratobasidiaceae</taxon>
        <taxon>Rhizoctonia</taxon>
    </lineage>
</organism>
<evidence type="ECO:0000313" key="3">
    <source>
        <dbReference type="Proteomes" id="UP000663843"/>
    </source>
</evidence>
<accession>A0A8H3DSV5</accession>
<comment type="caution">
    <text evidence="2">The sequence shown here is derived from an EMBL/GenBank/DDBJ whole genome shotgun (WGS) entry which is preliminary data.</text>
</comment>
<dbReference type="Pfam" id="PF00646">
    <property type="entry name" value="F-box"/>
    <property type="match status" value="1"/>
</dbReference>
<dbReference type="EMBL" id="CAJMWT010008913">
    <property type="protein sequence ID" value="CAE6535983.1"/>
    <property type="molecule type" value="Genomic_DNA"/>
</dbReference>
<dbReference type="InterPro" id="IPR001810">
    <property type="entry name" value="F-box_dom"/>
</dbReference>
<name>A0A8H3DSV5_9AGAM</name>
<evidence type="ECO:0000259" key="1">
    <source>
        <dbReference type="PROSITE" id="PS50181"/>
    </source>
</evidence>
<dbReference type="Proteomes" id="UP000663843">
    <property type="component" value="Unassembled WGS sequence"/>
</dbReference>
<dbReference type="SUPFAM" id="SSF81383">
    <property type="entry name" value="F-box domain"/>
    <property type="match status" value="1"/>
</dbReference>
<reference evidence="2" key="1">
    <citation type="submission" date="2021-01" db="EMBL/GenBank/DDBJ databases">
        <authorList>
            <person name="Kaushik A."/>
        </authorList>
    </citation>
    <scope>NUCLEOTIDE SEQUENCE</scope>
    <source>
        <strain evidence="2">AG2-2IIIB</strain>
    </source>
</reference>
<evidence type="ECO:0000313" key="2">
    <source>
        <dbReference type="EMBL" id="CAE6535983.1"/>
    </source>
</evidence>
<dbReference type="SMART" id="SM00256">
    <property type="entry name" value="FBOX"/>
    <property type="match status" value="1"/>
</dbReference>
<proteinExistence type="predicted"/>